<dbReference type="InterPro" id="IPR009057">
    <property type="entry name" value="Homeodomain-like_sf"/>
</dbReference>
<feature type="domain" description="HTH tetR-type" evidence="6">
    <location>
        <begin position="13"/>
        <end position="73"/>
    </location>
</feature>
<evidence type="ECO:0000313" key="8">
    <source>
        <dbReference type="Proteomes" id="UP001612915"/>
    </source>
</evidence>
<evidence type="ECO:0000256" key="2">
    <source>
        <dbReference type="ARBA" id="ARBA00023015"/>
    </source>
</evidence>
<dbReference type="InterPro" id="IPR001647">
    <property type="entry name" value="HTH_TetR"/>
</dbReference>
<evidence type="ECO:0000259" key="6">
    <source>
        <dbReference type="PROSITE" id="PS50977"/>
    </source>
</evidence>
<dbReference type="PROSITE" id="PS50977">
    <property type="entry name" value="HTH_TETR_2"/>
    <property type="match status" value="1"/>
</dbReference>
<dbReference type="PANTHER" id="PTHR30055">
    <property type="entry name" value="HTH-TYPE TRANSCRIPTIONAL REGULATOR RUTR"/>
    <property type="match status" value="1"/>
</dbReference>
<evidence type="ECO:0000256" key="1">
    <source>
        <dbReference type="ARBA" id="ARBA00022491"/>
    </source>
</evidence>
<dbReference type="RefSeq" id="WP_398282955.1">
    <property type="nucleotide sequence ID" value="NZ_JBITLV010000006.1"/>
</dbReference>
<gene>
    <name evidence="7" type="ORF">ACIB24_17365</name>
</gene>
<accession>A0ABW8AR31</accession>
<dbReference type="Gene3D" id="1.10.357.10">
    <property type="entry name" value="Tetracycline Repressor, domain 2"/>
    <property type="match status" value="1"/>
</dbReference>
<evidence type="ECO:0000256" key="4">
    <source>
        <dbReference type="ARBA" id="ARBA00023163"/>
    </source>
</evidence>
<keyword evidence="4" id="KW-0804">Transcription</keyword>
<dbReference type="EMBL" id="JBITLV010000006">
    <property type="protein sequence ID" value="MFI7588836.1"/>
    <property type="molecule type" value="Genomic_DNA"/>
</dbReference>
<proteinExistence type="predicted"/>
<evidence type="ECO:0000256" key="3">
    <source>
        <dbReference type="ARBA" id="ARBA00023125"/>
    </source>
</evidence>
<name>A0ABW8AR31_9ACTN</name>
<dbReference type="SUPFAM" id="SSF46689">
    <property type="entry name" value="Homeodomain-like"/>
    <property type="match status" value="1"/>
</dbReference>
<sequence length="207" mass="22871">MARGDMPGEPGSRLTRAQLVRATRDCIVERGVGRTRVRDIAQRAGTSPGLISYYFGTLDAVLLAAFEFSDADYYRQFAVVEARHDDAISRLRGLVELALHADESVGYWAMWLELGVESRRRPDLMELRSRLTRSWVALIRRCVRLGQTQGSFGPGDDNDIALRLALLMEGMGMALLAPPGVVVGRSLPELWLSVAATELDCPRLATP</sequence>
<organism evidence="7 8">
    <name type="scientific">Spongisporangium articulatum</name>
    <dbReference type="NCBI Taxonomy" id="3362603"/>
    <lineage>
        <taxon>Bacteria</taxon>
        <taxon>Bacillati</taxon>
        <taxon>Actinomycetota</taxon>
        <taxon>Actinomycetes</taxon>
        <taxon>Kineosporiales</taxon>
        <taxon>Kineosporiaceae</taxon>
        <taxon>Spongisporangium</taxon>
    </lineage>
</organism>
<dbReference type="Pfam" id="PF13977">
    <property type="entry name" value="TetR_C_6"/>
    <property type="match status" value="1"/>
</dbReference>
<dbReference type="InterPro" id="IPR039538">
    <property type="entry name" value="BetI_C"/>
</dbReference>
<keyword evidence="8" id="KW-1185">Reference proteome</keyword>
<keyword evidence="3 5" id="KW-0238">DNA-binding</keyword>
<dbReference type="SUPFAM" id="SSF48498">
    <property type="entry name" value="Tetracyclin repressor-like, C-terminal domain"/>
    <property type="match status" value="1"/>
</dbReference>
<evidence type="ECO:0000313" key="7">
    <source>
        <dbReference type="EMBL" id="MFI7588836.1"/>
    </source>
</evidence>
<keyword evidence="2" id="KW-0805">Transcription regulation</keyword>
<dbReference type="InterPro" id="IPR050109">
    <property type="entry name" value="HTH-type_TetR-like_transc_reg"/>
</dbReference>
<dbReference type="InterPro" id="IPR036271">
    <property type="entry name" value="Tet_transcr_reg_TetR-rel_C_sf"/>
</dbReference>
<dbReference type="PANTHER" id="PTHR30055:SF234">
    <property type="entry name" value="HTH-TYPE TRANSCRIPTIONAL REGULATOR BETI"/>
    <property type="match status" value="1"/>
</dbReference>
<feature type="DNA-binding region" description="H-T-H motif" evidence="5">
    <location>
        <begin position="36"/>
        <end position="55"/>
    </location>
</feature>
<comment type="caution">
    <text evidence="7">The sequence shown here is derived from an EMBL/GenBank/DDBJ whole genome shotgun (WGS) entry which is preliminary data.</text>
</comment>
<dbReference type="Pfam" id="PF00440">
    <property type="entry name" value="TetR_N"/>
    <property type="match status" value="1"/>
</dbReference>
<dbReference type="Proteomes" id="UP001612915">
    <property type="component" value="Unassembled WGS sequence"/>
</dbReference>
<keyword evidence="1" id="KW-0678">Repressor</keyword>
<evidence type="ECO:0000256" key="5">
    <source>
        <dbReference type="PROSITE-ProRule" id="PRU00335"/>
    </source>
</evidence>
<reference evidence="7 8" key="1">
    <citation type="submission" date="2024-10" db="EMBL/GenBank/DDBJ databases">
        <title>The Natural Products Discovery Center: Release of the First 8490 Sequenced Strains for Exploring Actinobacteria Biosynthetic Diversity.</title>
        <authorList>
            <person name="Kalkreuter E."/>
            <person name="Kautsar S.A."/>
            <person name="Yang D."/>
            <person name="Bader C.D."/>
            <person name="Teijaro C.N."/>
            <person name="Fluegel L."/>
            <person name="Davis C.M."/>
            <person name="Simpson J.R."/>
            <person name="Lauterbach L."/>
            <person name="Steele A.D."/>
            <person name="Gui C."/>
            <person name="Meng S."/>
            <person name="Li G."/>
            <person name="Viehrig K."/>
            <person name="Ye F."/>
            <person name="Su P."/>
            <person name="Kiefer A.F."/>
            <person name="Nichols A."/>
            <person name="Cepeda A.J."/>
            <person name="Yan W."/>
            <person name="Fan B."/>
            <person name="Jiang Y."/>
            <person name="Adhikari A."/>
            <person name="Zheng C.-J."/>
            <person name="Schuster L."/>
            <person name="Cowan T.M."/>
            <person name="Smanski M.J."/>
            <person name="Chevrette M.G."/>
            <person name="De Carvalho L.P.S."/>
            <person name="Shen B."/>
        </authorList>
    </citation>
    <scope>NUCLEOTIDE SEQUENCE [LARGE SCALE GENOMIC DNA]</scope>
    <source>
        <strain evidence="7 8">NPDC049639</strain>
    </source>
</reference>
<protein>
    <submittedName>
        <fullName evidence="7">TetR/AcrR family transcriptional regulator</fullName>
    </submittedName>
</protein>